<dbReference type="Gene3D" id="2.60.40.10">
    <property type="entry name" value="Immunoglobulins"/>
    <property type="match status" value="1"/>
</dbReference>
<name>A0A811U707_CERCA</name>
<reference evidence="1" key="1">
    <citation type="submission" date="2020-11" db="EMBL/GenBank/DDBJ databases">
        <authorList>
            <person name="Whitehead M."/>
        </authorList>
    </citation>
    <scope>NUCLEOTIDE SEQUENCE</scope>
    <source>
        <strain evidence="1">EGII</strain>
    </source>
</reference>
<dbReference type="OrthoDB" id="6159398at2759"/>
<gene>
    <name evidence="1" type="ORF">CCAP1982_LOCUS2731</name>
</gene>
<dbReference type="SUPFAM" id="SSF48726">
    <property type="entry name" value="Immunoglobulin"/>
    <property type="match status" value="1"/>
</dbReference>
<accession>A0A811U707</accession>
<organism evidence="1 2">
    <name type="scientific">Ceratitis capitata</name>
    <name type="common">Mediterranean fruit fly</name>
    <name type="synonym">Tephritis capitata</name>
    <dbReference type="NCBI Taxonomy" id="7213"/>
    <lineage>
        <taxon>Eukaryota</taxon>
        <taxon>Metazoa</taxon>
        <taxon>Ecdysozoa</taxon>
        <taxon>Arthropoda</taxon>
        <taxon>Hexapoda</taxon>
        <taxon>Insecta</taxon>
        <taxon>Pterygota</taxon>
        <taxon>Neoptera</taxon>
        <taxon>Endopterygota</taxon>
        <taxon>Diptera</taxon>
        <taxon>Brachycera</taxon>
        <taxon>Muscomorpha</taxon>
        <taxon>Tephritoidea</taxon>
        <taxon>Tephritidae</taxon>
        <taxon>Ceratitis</taxon>
        <taxon>Ceratitis</taxon>
    </lineage>
</organism>
<dbReference type="AlphaFoldDB" id="A0A811U707"/>
<dbReference type="InterPro" id="IPR036179">
    <property type="entry name" value="Ig-like_dom_sf"/>
</dbReference>
<proteinExistence type="predicted"/>
<dbReference type="InterPro" id="IPR013783">
    <property type="entry name" value="Ig-like_fold"/>
</dbReference>
<keyword evidence="2" id="KW-1185">Reference proteome</keyword>
<protein>
    <submittedName>
        <fullName evidence="1">(Mediterranean fruit fly) hypothetical protein</fullName>
    </submittedName>
</protein>
<comment type="caution">
    <text evidence="1">The sequence shown here is derived from an EMBL/GenBank/DDBJ whole genome shotgun (WGS) entry which is preliminary data.</text>
</comment>
<evidence type="ECO:0000313" key="1">
    <source>
        <dbReference type="EMBL" id="CAD6993946.1"/>
    </source>
</evidence>
<dbReference type="CDD" id="cd00096">
    <property type="entry name" value="Ig"/>
    <property type="match status" value="1"/>
</dbReference>
<evidence type="ECO:0000313" key="2">
    <source>
        <dbReference type="Proteomes" id="UP000606786"/>
    </source>
</evidence>
<dbReference type="EMBL" id="CAJHJT010000001">
    <property type="protein sequence ID" value="CAD6993946.1"/>
    <property type="molecule type" value="Genomic_DNA"/>
</dbReference>
<dbReference type="Proteomes" id="UP000606786">
    <property type="component" value="Unassembled WGS sequence"/>
</dbReference>
<sequence length="92" mass="10306">MNPYVVAWKRGIAILTAGNVKVTPDPRVSRAERFNLQIRDAVPQDAGDYICQIATMEPREITHTVEILEQNKAAQRISCLDANKNGDYYASN</sequence>